<feature type="transmembrane region" description="Helical" evidence="1">
    <location>
        <begin position="48"/>
        <end position="69"/>
    </location>
</feature>
<gene>
    <name evidence="2" type="ORF">SAMN02745885_02632</name>
</gene>
<protein>
    <recommendedName>
        <fullName evidence="4">DUF4282 domain-containing protein</fullName>
    </recommendedName>
</protein>
<keyword evidence="1" id="KW-0812">Transmembrane</keyword>
<organism evidence="2 3">
    <name type="scientific">Carboxydocella sporoproducens DSM 16521</name>
    <dbReference type="NCBI Taxonomy" id="1121270"/>
    <lineage>
        <taxon>Bacteria</taxon>
        <taxon>Bacillati</taxon>
        <taxon>Bacillota</taxon>
        <taxon>Clostridia</taxon>
        <taxon>Eubacteriales</taxon>
        <taxon>Clostridiales Family XVI. Incertae Sedis</taxon>
        <taxon>Carboxydocella</taxon>
    </lineage>
</organism>
<accession>A0A1T4SE89</accession>
<dbReference type="AlphaFoldDB" id="A0A1T4SE89"/>
<keyword evidence="3" id="KW-1185">Reference proteome</keyword>
<evidence type="ECO:0000256" key="1">
    <source>
        <dbReference type="SAM" id="Phobius"/>
    </source>
</evidence>
<sequence length="96" mass="11432">MAFKTLKSLLKKLFIFDEFMRMYLIMFSILYVIGIFKFIYLINSIIGFVQYVGLMIGLLIVIVLGLHFFQFLCRLVGMDKIYTNMKQIIMNRNKKN</sequence>
<dbReference type="EMBL" id="FUXM01000053">
    <property type="protein sequence ID" value="SKA26519.1"/>
    <property type="molecule type" value="Genomic_DNA"/>
</dbReference>
<keyword evidence="1" id="KW-0472">Membrane</keyword>
<reference evidence="3" key="1">
    <citation type="submission" date="2017-02" db="EMBL/GenBank/DDBJ databases">
        <authorList>
            <person name="Varghese N."/>
            <person name="Submissions S."/>
        </authorList>
    </citation>
    <scope>NUCLEOTIDE SEQUENCE [LARGE SCALE GENOMIC DNA]</scope>
    <source>
        <strain evidence="3">DSM 16521</strain>
    </source>
</reference>
<dbReference type="Proteomes" id="UP000189933">
    <property type="component" value="Unassembled WGS sequence"/>
</dbReference>
<evidence type="ECO:0000313" key="2">
    <source>
        <dbReference type="EMBL" id="SKA26519.1"/>
    </source>
</evidence>
<evidence type="ECO:0000313" key="3">
    <source>
        <dbReference type="Proteomes" id="UP000189933"/>
    </source>
</evidence>
<proteinExistence type="predicted"/>
<feature type="transmembrane region" description="Helical" evidence="1">
    <location>
        <begin position="21"/>
        <end position="42"/>
    </location>
</feature>
<keyword evidence="1" id="KW-1133">Transmembrane helix</keyword>
<evidence type="ECO:0008006" key="4">
    <source>
        <dbReference type="Google" id="ProtNLM"/>
    </source>
</evidence>
<name>A0A1T4SE89_9FIRM</name>